<dbReference type="PANTHER" id="PTHR10900:SF77">
    <property type="entry name" value="FI19380P1"/>
    <property type="match status" value="1"/>
</dbReference>
<dbReference type="AlphaFoldDB" id="A0A9W8TU33"/>
<keyword evidence="1" id="KW-0472">Membrane</keyword>
<feature type="domain" description="FAS1" evidence="3">
    <location>
        <begin position="183"/>
        <end position="327"/>
    </location>
</feature>
<dbReference type="InterPro" id="IPR036378">
    <property type="entry name" value="FAS1_dom_sf"/>
</dbReference>
<accession>A0A9W8TU33</accession>
<dbReference type="EMBL" id="JANVFU010000015">
    <property type="protein sequence ID" value="KAJ3740304.1"/>
    <property type="molecule type" value="Genomic_DNA"/>
</dbReference>
<dbReference type="Gene3D" id="2.30.180.10">
    <property type="entry name" value="FAS1 domain"/>
    <property type="match status" value="2"/>
</dbReference>
<dbReference type="InterPro" id="IPR050904">
    <property type="entry name" value="Adhesion/Biosynth-related"/>
</dbReference>
<evidence type="ECO:0000313" key="5">
    <source>
        <dbReference type="Proteomes" id="UP001142393"/>
    </source>
</evidence>
<feature type="signal peptide" evidence="2">
    <location>
        <begin position="1"/>
        <end position="19"/>
    </location>
</feature>
<dbReference type="PANTHER" id="PTHR10900">
    <property type="entry name" value="PERIOSTIN-RELATED"/>
    <property type="match status" value="1"/>
</dbReference>
<protein>
    <submittedName>
        <fullName evidence="4">FAS1 domain-containing protein</fullName>
    </submittedName>
</protein>
<name>A0A9W8TU33_9AGAR</name>
<dbReference type="SMART" id="SM00554">
    <property type="entry name" value="FAS1"/>
    <property type="match status" value="2"/>
</dbReference>
<dbReference type="GO" id="GO:0005615">
    <property type="term" value="C:extracellular space"/>
    <property type="evidence" value="ECO:0007669"/>
    <property type="project" value="TreeGrafter"/>
</dbReference>
<dbReference type="PROSITE" id="PS50213">
    <property type="entry name" value="FAS1"/>
    <property type="match status" value="2"/>
</dbReference>
<dbReference type="SUPFAM" id="SSF82153">
    <property type="entry name" value="FAS1 domain"/>
    <property type="match status" value="2"/>
</dbReference>
<keyword evidence="5" id="KW-1185">Reference proteome</keyword>
<keyword evidence="2" id="KW-0732">Signal</keyword>
<gene>
    <name evidence="4" type="ORF">DFH05DRAFT_1452956</name>
</gene>
<sequence length="408" mass="41160">MVLCKYLALLATVFSASLAQNTTVITDALSALGLSSFALAAAALNGTSGGQALLSTVLSGGNYSILAPTNDAFSQASSLASDNTLLVDTLAYHILRGSFSSSNSSTFNLTSATSPNHTIGRSMLNDSAYVTLEGNASQAVAWTIESNTLVFLNQATNISIVNSTRINGTGLDIYTIDGILSIPPSMSSVLANATNTSSIAGLLNSTMVPSSNGTNDTIGNILNAQRGITLFAPSDSAFSEVSSSLPVLEGNLTAFTTVLQNHIINGSTVYSSEITNGSNFTSAAGEPLTFVTNSSGTYVTSGSTTAKIIATDILSMNGVVHVIDSVFLNIASDSSAASSAYNSATSAATKLASETGIISATAPAASSSSSSSSGSGSSNNAGVASVVSTYFMTSVVAIVSFAVFGVFI</sequence>
<evidence type="ECO:0000256" key="2">
    <source>
        <dbReference type="SAM" id="SignalP"/>
    </source>
</evidence>
<organism evidence="4 5">
    <name type="scientific">Lentinula detonsa</name>
    <dbReference type="NCBI Taxonomy" id="2804962"/>
    <lineage>
        <taxon>Eukaryota</taxon>
        <taxon>Fungi</taxon>
        <taxon>Dikarya</taxon>
        <taxon>Basidiomycota</taxon>
        <taxon>Agaricomycotina</taxon>
        <taxon>Agaricomycetes</taxon>
        <taxon>Agaricomycetidae</taxon>
        <taxon>Agaricales</taxon>
        <taxon>Marasmiineae</taxon>
        <taxon>Omphalotaceae</taxon>
        <taxon>Lentinula</taxon>
    </lineage>
</organism>
<comment type="caution">
    <text evidence="4">The sequence shown here is derived from an EMBL/GenBank/DDBJ whole genome shotgun (WGS) entry which is preliminary data.</text>
</comment>
<keyword evidence="1" id="KW-1133">Transmembrane helix</keyword>
<feature type="chain" id="PRO_5040905000" evidence="2">
    <location>
        <begin position="20"/>
        <end position="408"/>
    </location>
</feature>
<dbReference type="Proteomes" id="UP001142393">
    <property type="component" value="Unassembled WGS sequence"/>
</dbReference>
<evidence type="ECO:0000256" key="1">
    <source>
        <dbReference type="SAM" id="Phobius"/>
    </source>
</evidence>
<dbReference type="InterPro" id="IPR000782">
    <property type="entry name" value="FAS1_domain"/>
</dbReference>
<dbReference type="GO" id="GO:0016236">
    <property type="term" value="P:macroautophagy"/>
    <property type="evidence" value="ECO:0007669"/>
    <property type="project" value="TreeGrafter"/>
</dbReference>
<dbReference type="GO" id="GO:0000329">
    <property type="term" value="C:fungal-type vacuole membrane"/>
    <property type="evidence" value="ECO:0007669"/>
    <property type="project" value="TreeGrafter"/>
</dbReference>
<dbReference type="Pfam" id="PF02469">
    <property type="entry name" value="Fasciclin"/>
    <property type="match status" value="2"/>
</dbReference>
<evidence type="ECO:0000313" key="4">
    <source>
        <dbReference type="EMBL" id="KAJ3740304.1"/>
    </source>
</evidence>
<proteinExistence type="predicted"/>
<evidence type="ECO:0000259" key="3">
    <source>
        <dbReference type="PROSITE" id="PS50213"/>
    </source>
</evidence>
<feature type="transmembrane region" description="Helical" evidence="1">
    <location>
        <begin position="387"/>
        <end position="407"/>
    </location>
</feature>
<feature type="domain" description="FAS1" evidence="3">
    <location>
        <begin position="21"/>
        <end position="180"/>
    </location>
</feature>
<keyword evidence="1" id="KW-0812">Transmembrane</keyword>
<reference evidence="4 5" key="1">
    <citation type="journal article" date="2023" name="Proc. Natl. Acad. Sci. U.S.A.">
        <title>A global phylogenomic analysis of the shiitake genus Lentinula.</title>
        <authorList>
            <person name="Sierra-Patev S."/>
            <person name="Min B."/>
            <person name="Naranjo-Ortiz M."/>
            <person name="Looney B."/>
            <person name="Konkel Z."/>
            <person name="Slot J.C."/>
            <person name="Sakamoto Y."/>
            <person name="Steenwyk J.L."/>
            <person name="Rokas A."/>
            <person name="Carro J."/>
            <person name="Camarero S."/>
            <person name="Ferreira P."/>
            <person name="Molpeceres G."/>
            <person name="Ruiz-Duenas F.J."/>
            <person name="Serrano A."/>
            <person name="Henrissat B."/>
            <person name="Drula E."/>
            <person name="Hughes K.W."/>
            <person name="Mata J.L."/>
            <person name="Ishikawa N.K."/>
            <person name="Vargas-Isla R."/>
            <person name="Ushijima S."/>
            <person name="Smith C.A."/>
            <person name="Donoghue J."/>
            <person name="Ahrendt S."/>
            <person name="Andreopoulos W."/>
            <person name="He G."/>
            <person name="LaButti K."/>
            <person name="Lipzen A."/>
            <person name="Ng V."/>
            <person name="Riley R."/>
            <person name="Sandor L."/>
            <person name="Barry K."/>
            <person name="Martinez A.T."/>
            <person name="Xiao Y."/>
            <person name="Gibbons J.G."/>
            <person name="Terashima K."/>
            <person name="Grigoriev I.V."/>
            <person name="Hibbett D."/>
        </authorList>
    </citation>
    <scope>NUCLEOTIDE SEQUENCE [LARGE SCALE GENOMIC DNA]</scope>
    <source>
        <strain evidence="4 5">TFB7810</strain>
    </source>
</reference>